<dbReference type="OrthoDB" id="10358726at2759"/>
<evidence type="ECO:0000256" key="1">
    <source>
        <dbReference type="SAM" id="Phobius"/>
    </source>
</evidence>
<keyword evidence="2" id="KW-0732">Signal</keyword>
<reference evidence="3" key="2">
    <citation type="submission" date="2015-11" db="EMBL/GenBank/DDBJ databases">
        <authorList>
            <person name="Zhang Y."/>
            <person name="Guo Z."/>
        </authorList>
    </citation>
    <scope>NUCLEOTIDE SEQUENCE</scope>
</reference>
<keyword evidence="1" id="KW-0812">Transmembrane</keyword>
<evidence type="ECO:0000313" key="3">
    <source>
        <dbReference type="EMBL" id="CUT98874.1"/>
    </source>
</evidence>
<evidence type="ECO:0000256" key="2">
    <source>
        <dbReference type="SAM" id="SignalP"/>
    </source>
</evidence>
<feature type="transmembrane region" description="Helical" evidence="1">
    <location>
        <begin position="53"/>
        <end position="71"/>
    </location>
</feature>
<proteinExistence type="predicted"/>
<keyword evidence="1" id="KW-1133">Transmembrane helix</keyword>
<dbReference type="EMBL" id="LN902845">
    <property type="protein sequence ID" value="CUT98874.1"/>
    <property type="molecule type" value="Genomic_DNA"/>
</dbReference>
<evidence type="ECO:0000313" key="4">
    <source>
        <dbReference type="Proteomes" id="UP000017246"/>
    </source>
</evidence>
<sequence length="86" mass="9639">MLLAVLIWKFANIANDANAYAWNYLCPCALCTGILFQLSIVNLESVRDKSSSAVYFFCCLLIFAASLVIAWDVGSYRLQPPTLEKR</sequence>
<dbReference type="AlphaFoldDB" id="A0A068Y874"/>
<reference evidence="3" key="1">
    <citation type="journal article" date="2013" name="Nature">
        <title>The genomes of four tapeworm species reveal adaptations to parasitism.</title>
        <authorList>
            <person name="Tsai I.J."/>
            <person name="Zarowiecki M."/>
            <person name="Holroyd N."/>
            <person name="Garciarrubio A."/>
            <person name="Sanchez-Flores A."/>
            <person name="Brooks K.L."/>
            <person name="Tracey A."/>
            <person name="Bobes R.J."/>
            <person name="Fragoso G."/>
            <person name="Sciutto E."/>
            <person name="Aslett M."/>
            <person name="Beasley H."/>
            <person name="Bennett H.M."/>
            <person name="Cai J."/>
            <person name="Camicia F."/>
            <person name="Clark R."/>
            <person name="Cucher M."/>
            <person name="De Silva N."/>
            <person name="Day T.A."/>
            <person name="Deplazes P."/>
            <person name="Estrada K."/>
            <person name="Fernandez C."/>
            <person name="Holland P.W."/>
            <person name="Hou J."/>
            <person name="Hu S."/>
            <person name="Huckvale T."/>
            <person name="Hung S.S."/>
            <person name="Kamenetzky L."/>
            <person name="Keane J.A."/>
            <person name="Kiss F."/>
            <person name="Koziol U."/>
            <person name="Lambert O."/>
            <person name="Liu K."/>
            <person name="Luo X."/>
            <person name="Luo Y."/>
            <person name="Macchiaroli N."/>
            <person name="Nichol S."/>
            <person name="Paps J."/>
            <person name="Parkinson J."/>
            <person name="Pouchkina-Stantcheva N."/>
            <person name="Riddiford N."/>
            <person name="Rosenzvit M."/>
            <person name="Salinas G."/>
            <person name="Wasmuth J.D."/>
            <person name="Zamanian M."/>
            <person name="Zheng Y."/>
            <person name="Cai X."/>
            <person name="Soberon X."/>
            <person name="Olson P.D."/>
            <person name="Laclette J.P."/>
            <person name="Brehm K."/>
            <person name="Berriman M."/>
            <person name="Garciarrubio A."/>
            <person name="Bobes R.J."/>
            <person name="Fragoso G."/>
            <person name="Sanchez-Flores A."/>
            <person name="Estrada K."/>
            <person name="Cevallos M.A."/>
            <person name="Morett E."/>
            <person name="Gonzalez V."/>
            <person name="Portillo T."/>
            <person name="Ochoa-Leyva A."/>
            <person name="Jose M.V."/>
            <person name="Sciutto E."/>
            <person name="Landa A."/>
            <person name="Jimenez L."/>
            <person name="Valdes V."/>
            <person name="Carrero J.C."/>
            <person name="Larralde C."/>
            <person name="Morales-Montor J."/>
            <person name="Limon-Lason J."/>
            <person name="Soberon X."/>
            <person name="Laclette J.P."/>
        </authorList>
    </citation>
    <scope>NUCLEOTIDE SEQUENCE [LARGE SCALE GENOMIC DNA]</scope>
</reference>
<name>A0A068Y874_ECHMU</name>
<protein>
    <submittedName>
        <fullName evidence="3">Expressed protein</fullName>
    </submittedName>
</protein>
<dbReference type="Proteomes" id="UP000017246">
    <property type="component" value="Unassembled WGS sequence"/>
</dbReference>
<organism evidence="3 4">
    <name type="scientific">Echinococcus multilocularis</name>
    <name type="common">Fox tapeworm</name>
    <dbReference type="NCBI Taxonomy" id="6211"/>
    <lineage>
        <taxon>Eukaryota</taxon>
        <taxon>Metazoa</taxon>
        <taxon>Spiralia</taxon>
        <taxon>Lophotrochozoa</taxon>
        <taxon>Platyhelminthes</taxon>
        <taxon>Cestoda</taxon>
        <taxon>Eucestoda</taxon>
        <taxon>Cyclophyllidea</taxon>
        <taxon>Taeniidae</taxon>
        <taxon>Echinococcus</taxon>
    </lineage>
</organism>
<feature type="chain" id="PRO_5009741597" evidence="2">
    <location>
        <begin position="20"/>
        <end position="86"/>
    </location>
</feature>
<accession>A0A068Y874</accession>
<feature type="transmembrane region" description="Helical" evidence="1">
    <location>
        <begin position="20"/>
        <end position="41"/>
    </location>
</feature>
<keyword evidence="4" id="KW-1185">Reference proteome</keyword>
<feature type="signal peptide" evidence="2">
    <location>
        <begin position="1"/>
        <end position="19"/>
    </location>
</feature>
<keyword evidence="1" id="KW-0472">Membrane</keyword>